<keyword evidence="1" id="KW-1133">Transmembrane helix</keyword>
<proteinExistence type="predicted"/>
<keyword evidence="1" id="KW-0812">Transmembrane</keyword>
<sequence>MVDHEFGFFASFSQTSLSYRVASFNYLLEFFSLCLSSSSNRCPGVRHSTFESLRLSRSSQSIASGFLRFWDSLNFKKDREFVGIMVLFLNFVIHGITPDRRANYYMPSLKAYSIVKVDRFEVARCSSMYKITDHPFLIRFISLTIIYEVITSAPEINLQSRLDNVVGQIRYVQDSDLTKETTRVVIHLLIDPYKKQSTHNSLYITVYIVLTSIIINISYPRFVVNKLQTLINTNNNDICLYIIHQIKEKQTQPHQEIRDNLNGHKNSNNISTCSLLLSYENNLHAKCQ</sequence>
<evidence type="ECO:0000313" key="2">
    <source>
        <dbReference type="EMBL" id="KAG5375734.1"/>
    </source>
</evidence>
<feature type="transmembrane region" description="Helical" evidence="1">
    <location>
        <begin position="81"/>
        <end position="97"/>
    </location>
</feature>
<keyword evidence="3" id="KW-1185">Reference proteome</keyword>
<comment type="caution">
    <text evidence="2">The sequence shown here is derived from an EMBL/GenBank/DDBJ whole genome shotgun (WGS) entry which is preliminary data.</text>
</comment>
<name>A0ABQ7KR32_BRACM</name>
<gene>
    <name evidence="2" type="primary">A10g503880.1_BraROA</name>
    <name evidence="2" type="ORF">IGI04_040330</name>
</gene>
<keyword evidence="1" id="KW-0472">Membrane</keyword>
<evidence type="ECO:0000313" key="3">
    <source>
        <dbReference type="Proteomes" id="UP000823674"/>
    </source>
</evidence>
<evidence type="ECO:0000256" key="1">
    <source>
        <dbReference type="SAM" id="Phobius"/>
    </source>
</evidence>
<dbReference type="EMBL" id="JADBGQ010000010">
    <property type="protein sequence ID" value="KAG5375734.1"/>
    <property type="molecule type" value="Genomic_DNA"/>
</dbReference>
<accession>A0ABQ7KR32</accession>
<feature type="transmembrane region" description="Helical" evidence="1">
    <location>
        <begin position="201"/>
        <end position="219"/>
    </location>
</feature>
<reference evidence="2 3" key="1">
    <citation type="submission" date="2021-03" db="EMBL/GenBank/DDBJ databases">
        <authorList>
            <person name="King G.J."/>
            <person name="Bancroft I."/>
            <person name="Baten A."/>
            <person name="Bloomfield J."/>
            <person name="Borpatragohain P."/>
            <person name="He Z."/>
            <person name="Irish N."/>
            <person name="Irwin J."/>
            <person name="Liu K."/>
            <person name="Mauleon R.P."/>
            <person name="Moore J."/>
            <person name="Morris R."/>
            <person name="Ostergaard L."/>
            <person name="Wang B."/>
            <person name="Wells R."/>
        </authorList>
    </citation>
    <scope>NUCLEOTIDE SEQUENCE [LARGE SCALE GENOMIC DNA]</scope>
    <source>
        <strain evidence="2">R-o-18</strain>
        <tissue evidence="2">Leaf</tissue>
    </source>
</reference>
<dbReference type="Proteomes" id="UP000823674">
    <property type="component" value="Chromosome A10"/>
</dbReference>
<dbReference type="CDD" id="cd04480">
    <property type="entry name" value="RPA1_DBD_A_like"/>
    <property type="match status" value="1"/>
</dbReference>
<organism evidence="2 3">
    <name type="scientific">Brassica rapa subsp. trilocularis</name>
    <dbReference type="NCBI Taxonomy" id="1813537"/>
    <lineage>
        <taxon>Eukaryota</taxon>
        <taxon>Viridiplantae</taxon>
        <taxon>Streptophyta</taxon>
        <taxon>Embryophyta</taxon>
        <taxon>Tracheophyta</taxon>
        <taxon>Spermatophyta</taxon>
        <taxon>Magnoliopsida</taxon>
        <taxon>eudicotyledons</taxon>
        <taxon>Gunneridae</taxon>
        <taxon>Pentapetalae</taxon>
        <taxon>rosids</taxon>
        <taxon>malvids</taxon>
        <taxon>Brassicales</taxon>
        <taxon>Brassicaceae</taxon>
        <taxon>Brassiceae</taxon>
        <taxon>Brassica</taxon>
    </lineage>
</organism>
<protein>
    <submittedName>
        <fullName evidence="2">Uncharacterized protein</fullName>
    </submittedName>
</protein>